<evidence type="ECO:0000256" key="4">
    <source>
        <dbReference type="ARBA" id="ARBA00022898"/>
    </source>
</evidence>
<evidence type="ECO:0000256" key="2">
    <source>
        <dbReference type="ARBA" id="ARBA00009077"/>
    </source>
</evidence>
<evidence type="ECO:0000256" key="5">
    <source>
        <dbReference type="ARBA" id="ARBA00047175"/>
    </source>
</evidence>
<accession>A0A512PAC9</accession>
<proteinExistence type="inferred from homology"/>
<dbReference type="GO" id="GO:0047982">
    <property type="term" value="F:homocysteine desulfhydrase activity"/>
    <property type="evidence" value="ECO:0007669"/>
    <property type="project" value="UniProtKB-EC"/>
</dbReference>
<dbReference type="Pfam" id="PF01053">
    <property type="entry name" value="Cys_Met_Meta_PP"/>
    <property type="match status" value="1"/>
</dbReference>
<evidence type="ECO:0000313" key="12">
    <source>
        <dbReference type="Proteomes" id="UP000321798"/>
    </source>
</evidence>
<reference evidence="11 12" key="1">
    <citation type="submission" date="2019-07" db="EMBL/GenBank/DDBJ databases">
        <title>Whole genome shotgun sequence of Cellulomonas soli NBRC 109434.</title>
        <authorList>
            <person name="Hosoyama A."/>
            <person name="Uohara A."/>
            <person name="Ohji S."/>
            <person name="Ichikawa N."/>
        </authorList>
    </citation>
    <scope>NUCLEOTIDE SEQUENCE [LARGE SCALE GENOMIC DNA]</scope>
    <source>
        <strain evidence="11 12">NBRC 109434</strain>
    </source>
</reference>
<keyword evidence="4 9" id="KW-0663">Pyridoxal phosphate</keyword>
<gene>
    <name evidence="11" type="primary">metC</name>
    <name evidence="11" type="ORF">CSO01_07670</name>
</gene>
<comment type="similarity">
    <text evidence="2 10">Belongs to the trans-sulfuration enzymes family.</text>
</comment>
<evidence type="ECO:0000256" key="1">
    <source>
        <dbReference type="ARBA" id="ARBA00001933"/>
    </source>
</evidence>
<comment type="catalytic activity">
    <reaction evidence="8">
        <text>L-methionine + H2O = methanethiol + 2-oxobutanoate + NH4(+)</text>
        <dbReference type="Rhea" id="RHEA:23800"/>
        <dbReference type="ChEBI" id="CHEBI:15377"/>
        <dbReference type="ChEBI" id="CHEBI:16007"/>
        <dbReference type="ChEBI" id="CHEBI:16763"/>
        <dbReference type="ChEBI" id="CHEBI:28938"/>
        <dbReference type="ChEBI" id="CHEBI:57844"/>
        <dbReference type="EC" id="4.4.1.11"/>
    </reaction>
    <physiologicalReaction direction="left-to-right" evidence="8">
        <dbReference type="Rhea" id="RHEA:23801"/>
    </physiologicalReaction>
</comment>
<feature type="modified residue" description="N6-(pyridoxal phosphate)lysine" evidence="9">
    <location>
        <position position="198"/>
    </location>
</feature>
<protein>
    <recommendedName>
        <fullName evidence="5">homocysteine desulfhydrase</fullName>
        <ecNumber evidence="5">4.4.1.2</ecNumber>
    </recommendedName>
    <alternativeName>
        <fullName evidence="6">Homocysteine desulfhydrase</fullName>
    </alternativeName>
</protein>
<dbReference type="PANTHER" id="PTHR43797">
    <property type="entry name" value="HOMOCYSTEINE/CYSTEINE SYNTHASE"/>
    <property type="match status" value="1"/>
</dbReference>
<dbReference type="GO" id="GO:0018826">
    <property type="term" value="F:methionine gamma-lyase activity"/>
    <property type="evidence" value="ECO:0007669"/>
    <property type="project" value="UniProtKB-EC"/>
</dbReference>
<dbReference type="GO" id="GO:0004124">
    <property type="term" value="F:cysteine synthase activity"/>
    <property type="evidence" value="ECO:0007669"/>
    <property type="project" value="TreeGrafter"/>
</dbReference>
<dbReference type="GO" id="GO:0019346">
    <property type="term" value="P:transsulfuration"/>
    <property type="evidence" value="ECO:0007669"/>
    <property type="project" value="InterPro"/>
</dbReference>
<dbReference type="GO" id="GO:0071269">
    <property type="term" value="P:L-homocysteine biosynthetic process"/>
    <property type="evidence" value="ECO:0007669"/>
    <property type="project" value="TreeGrafter"/>
</dbReference>
<dbReference type="Proteomes" id="UP000321798">
    <property type="component" value="Unassembled WGS sequence"/>
</dbReference>
<comment type="catalytic activity">
    <reaction evidence="7">
        <text>L-homocysteine + H2O = 2-oxobutanoate + hydrogen sulfide + NH4(+) + H(+)</text>
        <dbReference type="Rhea" id="RHEA:14501"/>
        <dbReference type="ChEBI" id="CHEBI:15377"/>
        <dbReference type="ChEBI" id="CHEBI:15378"/>
        <dbReference type="ChEBI" id="CHEBI:16763"/>
        <dbReference type="ChEBI" id="CHEBI:28938"/>
        <dbReference type="ChEBI" id="CHEBI:29919"/>
        <dbReference type="ChEBI" id="CHEBI:58199"/>
        <dbReference type="EC" id="4.4.1.2"/>
    </reaction>
    <physiologicalReaction direction="left-to-right" evidence="7">
        <dbReference type="Rhea" id="RHEA:14502"/>
    </physiologicalReaction>
</comment>
<dbReference type="AlphaFoldDB" id="A0A512PAC9"/>
<dbReference type="GO" id="GO:0005737">
    <property type="term" value="C:cytoplasm"/>
    <property type="evidence" value="ECO:0007669"/>
    <property type="project" value="TreeGrafter"/>
</dbReference>
<dbReference type="CDD" id="cd00614">
    <property type="entry name" value="CGS_like"/>
    <property type="match status" value="1"/>
</dbReference>
<organism evidence="11 12">
    <name type="scientific">Cellulomonas soli</name>
    <dbReference type="NCBI Taxonomy" id="931535"/>
    <lineage>
        <taxon>Bacteria</taxon>
        <taxon>Bacillati</taxon>
        <taxon>Actinomycetota</taxon>
        <taxon>Actinomycetes</taxon>
        <taxon>Micrococcales</taxon>
        <taxon>Cellulomonadaceae</taxon>
        <taxon>Cellulomonas</taxon>
    </lineage>
</organism>
<evidence type="ECO:0000313" key="11">
    <source>
        <dbReference type="EMBL" id="GEP68052.1"/>
    </source>
</evidence>
<dbReference type="GO" id="GO:0003961">
    <property type="term" value="F:O-acetylhomoserine aminocarboxypropyltransferase activity"/>
    <property type="evidence" value="ECO:0007669"/>
    <property type="project" value="TreeGrafter"/>
</dbReference>
<dbReference type="EMBL" id="BKAL01000002">
    <property type="protein sequence ID" value="GEP68052.1"/>
    <property type="molecule type" value="Genomic_DNA"/>
</dbReference>
<dbReference type="InterPro" id="IPR015421">
    <property type="entry name" value="PyrdxlP-dep_Trfase_major"/>
</dbReference>
<keyword evidence="12" id="KW-1185">Reference proteome</keyword>
<sequence length="446" mass="46376">MHAGQVPDPVTGSRALPIHQTTAYVFPDADAAAGRFAGTQDGFTYGRLNNPTQAAVEERITALEGGAAGLLVASGQAAVVYTVLTLAHAGDHLVSSPSLYGGTRTLFAQNLRKRGITTTFVDDPGDPAAWARAVRPRTKAFFAESLPNPRGDVLDIEAVAAVAHRAGVPLVVDNTVGTPYLVRPIEWGADVVVHSASKFLAGHGAALAGSIVDAGRFDYGADPQRWPDFTSPVPGYGDLVIARDFGASGWLGVDGVDLSFIVKARLEQAHDIGAAVAPFTAFLVAQGLETLSLRMERHVANAGAVARWLDARPDVASVTYSGLPGSPWAALARRYTPRGPGAIVGLELPGGERAGRAFVSALRLHSHVANIGDVRSLVIHPASTTHGQLSAAEQLQAGITPGFVRLSVGIEDLDDILEDLDVGFEAVRALGLAGVAPAERVGVVGS</sequence>
<dbReference type="Gene3D" id="3.40.640.10">
    <property type="entry name" value="Type I PLP-dependent aspartate aminotransferase-like (Major domain)"/>
    <property type="match status" value="1"/>
</dbReference>
<dbReference type="SUPFAM" id="SSF53383">
    <property type="entry name" value="PLP-dependent transferases"/>
    <property type="match status" value="1"/>
</dbReference>
<evidence type="ECO:0000256" key="10">
    <source>
        <dbReference type="RuleBase" id="RU362118"/>
    </source>
</evidence>
<comment type="caution">
    <text evidence="11">The sequence shown here is derived from an EMBL/GenBank/DDBJ whole genome shotgun (WGS) entry which is preliminary data.</text>
</comment>
<dbReference type="GO" id="GO:0030170">
    <property type="term" value="F:pyridoxal phosphate binding"/>
    <property type="evidence" value="ECO:0007669"/>
    <property type="project" value="InterPro"/>
</dbReference>
<dbReference type="InterPro" id="IPR006235">
    <property type="entry name" value="OAc-hSer/O-AcSer_sulfhydrylase"/>
</dbReference>
<name>A0A512PAC9_9CELL</name>
<dbReference type="PIRSF" id="PIRSF001434">
    <property type="entry name" value="CGS"/>
    <property type="match status" value="1"/>
</dbReference>
<dbReference type="InterPro" id="IPR015424">
    <property type="entry name" value="PyrdxlP-dep_Trfase"/>
</dbReference>
<keyword evidence="3" id="KW-0808">Transferase</keyword>
<evidence type="ECO:0000256" key="6">
    <source>
        <dbReference type="ARBA" id="ARBA00047199"/>
    </source>
</evidence>
<dbReference type="FunFam" id="3.40.640.10:FF:000046">
    <property type="entry name" value="Cystathionine gamma-lyase"/>
    <property type="match status" value="1"/>
</dbReference>
<evidence type="ECO:0000256" key="8">
    <source>
        <dbReference type="ARBA" id="ARBA00052699"/>
    </source>
</evidence>
<dbReference type="InterPro" id="IPR015422">
    <property type="entry name" value="PyrdxlP-dep_Trfase_small"/>
</dbReference>
<dbReference type="PANTHER" id="PTHR43797:SF2">
    <property type="entry name" value="HOMOCYSTEINE_CYSTEINE SYNTHASE"/>
    <property type="match status" value="1"/>
</dbReference>
<dbReference type="InterPro" id="IPR000277">
    <property type="entry name" value="Cys/Met-Metab_PyrdxlP-dep_enz"/>
</dbReference>
<comment type="cofactor">
    <cofactor evidence="1 10">
        <name>pyridoxal 5'-phosphate</name>
        <dbReference type="ChEBI" id="CHEBI:597326"/>
    </cofactor>
</comment>
<evidence type="ECO:0000256" key="7">
    <source>
        <dbReference type="ARBA" id="ARBA00048780"/>
    </source>
</evidence>
<evidence type="ECO:0000256" key="3">
    <source>
        <dbReference type="ARBA" id="ARBA00022679"/>
    </source>
</evidence>
<dbReference type="EC" id="4.4.1.2" evidence="5"/>
<dbReference type="GO" id="GO:0006535">
    <property type="term" value="P:cysteine biosynthetic process from serine"/>
    <property type="evidence" value="ECO:0007669"/>
    <property type="project" value="TreeGrafter"/>
</dbReference>
<dbReference type="NCBIfam" id="TIGR01326">
    <property type="entry name" value="OAH_OAS_sulfhy"/>
    <property type="match status" value="1"/>
</dbReference>
<evidence type="ECO:0000256" key="9">
    <source>
        <dbReference type="PIRSR" id="PIRSR001434-2"/>
    </source>
</evidence>
<dbReference type="Gene3D" id="3.90.1150.10">
    <property type="entry name" value="Aspartate Aminotransferase, domain 1"/>
    <property type="match status" value="1"/>
</dbReference>